<dbReference type="InterPro" id="IPR016181">
    <property type="entry name" value="Acyl_CoA_acyltransferase"/>
</dbReference>
<sequence>MVTNSIDPILISFPESFETERLLIRAALWGDGAILNEAIGESLNELRPWMLFAKTMPTLEESEIFTREARLAFLKRDKLHMRIFNKSTGSFIGNSGLHQINWDTRNFEIGYWIRSSCSGYGYMTEAVNGITDFAIHTLEANQIEIRCSARNIKSAAVAERAGFTLDGILRSNCRGFDGELHDSKVYAKVRGAEF</sequence>
<reference evidence="2 3" key="1">
    <citation type="submission" date="2014-08" db="EMBL/GenBank/DDBJ databases">
        <authorList>
            <person name="den Bakker H.C."/>
        </authorList>
    </citation>
    <scope>NUCLEOTIDE SEQUENCE [LARGE SCALE GENOMIC DNA]</scope>
    <source>
        <strain evidence="2 3">DSM 18334</strain>
    </source>
</reference>
<dbReference type="OrthoDB" id="9799321at2"/>
<dbReference type="AlphaFoldDB" id="A0A098MBT3"/>
<reference evidence="2 3" key="2">
    <citation type="submission" date="2014-10" db="EMBL/GenBank/DDBJ databases">
        <title>Comparative genomics of the Paenibacillus odorifer group.</title>
        <authorList>
            <person name="Tsai Y.-C."/>
            <person name="Martin N."/>
            <person name="Korlach J."/>
            <person name="Wiedmann M."/>
        </authorList>
    </citation>
    <scope>NUCLEOTIDE SEQUENCE [LARGE SCALE GENOMIC DNA]</scope>
    <source>
        <strain evidence="2 3">DSM 18334</strain>
    </source>
</reference>
<protein>
    <submittedName>
        <fullName evidence="2">Acetyltransferase</fullName>
    </submittedName>
</protein>
<dbReference type="GO" id="GO:0005737">
    <property type="term" value="C:cytoplasm"/>
    <property type="evidence" value="ECO:0007669"/>
    <property type="project" value="TreeGrafter"/>
</dbReference>
<dbReference type="Gene3D" id="3.40.630.30">
    <property type="match status" value="1"/>
</dbReference>
<dbReference type="PANTHER" id="PTHR43441">
    <property type="entry name" value="RIBOSOMAL-PROTEIN-SERINE ACETYLTRANSFERASE"/>
    <property type="match status" value="1"/>
</dbReference>
<organism evidence="2 3">
    <name type="scientific">Paenibacillus wynnii</name>
    <dbReference type="NCBI Taxonomy" id="268407"/>
    <lineage>
        <taxon>Bacteria</taxon>
        <taxon>Bacillati</taxon>
        <taxon>Bacillota</taxon>
        <taxon>Bacilli</taxon>
        <taxon>Bacillales</taxon>
        <taxon>Paenibacillaceae</taxon>
        <taxon>Paenibacillus</taxon>
    </lineage>
</organism>
<name>A0A098MBT3_9BACL</name>
<evidence type="ECO:0000259" key="1">
    <source>
        <dbReference type="PROSITE" id="PS51186"/>
    </source>
</evidence>
<evidence type="ECO:0000313" key="3">
    <source>
        <dbReference type="Proteomes" id="UP000029734"/>
    </source>
</evidence>
<dbReference type="GO" id="GO:0008999">
    <property type="term" value="F:protein-N-terminal-alanine acetyltransferase activity"/>
    <property type="evidence" value="ECO:0007669"/>
    <property type="project" value="TreeGrafter"/>
</dbReference>
<dbReference type="InterPro" id="IPR051908">
    <property type="entry name" value="Ribosomal_N-acetyltransferase"/>
</dbReference>
<dbReference type="PANTHER" id="PTHR43441:SF3">
    <property type="entry name" value="ACETYLTRANSFERASE"/>
    <property type="match status" value="1"/>
</dbReference>
<gene>
    <name evidence="2" type="ORF">PWYN_06320</name>
</gene>
<keyword evidence="2" id="KW-0808">Transferase</keyword>
<accession>A0A098MBT3</accession>
<keyword evidence="3" id="KW-1185">Reference proteome</keyword>
<dbReference type="GO" id="GO:1990189">
    <property type="term" value="F:protein N-terminal-serine acetyltransferase activity"/>
    <property type="evidence" value="ECO:0007669"/>
    <property type="project" value="TreeGrafter"/>
</dbReference>
<proteinExistence type="predicted"/>
<dbReference type="eggNOG" id="COG1670">
    <property type="taxonomic scope" value="Bacteria"/>
</dbReference>
<dbReference type="SUPFAM" id="SSF55729">
    <property type="entry name" value="Acyl-CoA N-acyltransferases (Nat)"/>
    <property type="match status" value="1"/>
</dbReference>
<dbReference type="Pfam" id="PF13302">
    <property type="entry name" value="Acetyltransf_3"/>
    <property type="match status" value="1"/>
</dbReference>
<dbReference type="Proteomes" id="UP000029734">
    <property type="component" value="Unassembled WGS sequence"/>
</dbReference>
<evidence type="ECO:0000313" key="2">
    <source>
        <dbReference type="EMBL" id="KGE19007.1"/>
    </source>
</evidence>
<dbReference type="EMBL" id="JQCR01000002">
    <property type="protein sequence ID" value="KGE19007.1"/>
    <property type="molecule type" value="Genomic_DNA"/>
</dbReference>
<dbReference type="InterPro" id="IPR000182">
    <property type="entry name" value="GNAT_dom"/>
</dbReference>
<dbReference type="PROSITE" id="PS51186">
    <property type="entry name" value="GNAT"/>
    <property type="match status" value="1"/>
</dbReference>
<feature type="domain" description="N-acetyltransferase" evidence="1">
    <location>
        <begin position="33"/>
        <end position="192"/>
    </location>
</feature>
<comment type="caution">
    <text evidence="2">The sequence shown here is derived from an EMBL/GenBank/DDBJ whole genome shotgun (WGS) entry which is preliminary data.</text>
</comment>
<dbReference type="STRING" id="268407.PWYN_06320"/>